<dbReference type="Gene3D" id="3.60.10.10">
    <property type="entry name" value="Endonuclease/exonuclease/phosphatase"/>
    <property type="match status" value="1"/>
</dbReference>
<dbReference type="AlphaFoldDB" id="A0A6I6MTB5"/>
<keyword evidence="4" id="KW-1185">Reference proteome</keyword>
<evidence type="ECO:0000313" key="4">
    <source>
        <dbReference type="Proteomes" id="UP000436138"/>
    </source>
</evidence>
<gene>
    <name evidence="3" type="ORF">GQF42_01855</name>
</gene>
<feature type="region of interest" description="Disordered" evidence="1">
    <location>
        <begin position="1"/>
        <end position="24"/>
    </location>
</feature>
<accession>A0A6I6MTB5</accession>
<dbReference type="Pfam" id="PF03372">
    <property type="entry name" value="Exo_endo_phos"/>
    <property type="match status" value="1"/>
</dbReference>
<dbReference type="InterPro" id="IPR005135">
    <property type="entry name" value="Endo/exonuclease/phosphatase"/>
</dbReference>
<dbReference type="GO" id="GO:0003824">
    <property type="term" value="F:catalytic activity"/>
    <property type="evidence" value="ECO:0007669"/>
    <property type="project" value="InterPro"/>
</dbReference>
<protein>
    <recommendedName>
        <fullName evidence="2">Endonuclease/exonuclease/phosphatase domain-containing protein</fullName>
    </recommendedName>
</protein>
<evidence type="ECO:0000259" key="2">
    <source>
        <dbReference type="Pfam" id="PF03372"/>
    </source>
</evidence>
<feature type="domain" description="Endonuclease/exonuclease/phosphatase" evidence="2">
    <location>
        <begin position="28"/>
        <end position="130"/>
    </location>
</feature>
<dbReference type="SUPFAM" id="SSF56219">
    <property type="entry name" value="DNase I-like"/>
    <property type="match status" value="1"/>
</dbReference>
<dbReference type="KEGG" id="sbro:GQF42_01855"/>
<organism evidence="3 4">
    <name type="scientific">Streptomyces broussonetiae</name>
    <dbReference type="NCBI Taxonomy" id="2686304"/>
    <lineage>
        <taxon>Bacteria</taxon>
        <taxon>Bacillati</taxon>
        <taxon>Actinomycetota</taxon>
        <taxon>Actinomycetes</taxon>
        <taxon>Kitasatosporales</taxon>
        <taxon>Streptomycetaceae</taxon>
        <taxon>Streptomyces</taxon>
    </lineage>
</organism>
<dbReference type="EMBL" id="CP047020">
    <property type="protein sequence ID" value="QHA02234.1"/>
    <property type="molecule type" value="Genomic_DNA"/>
</dbReference>
<proteinExistence type="predicted"/>
<reference evidence="3 4" key="1">
    <citation type="submission" date="2019-12" db="EMBL/GenBank/DDBJ databases">
        <title>Streptomyces sp. strain T44 isolated from rhizosphere soil of Broussonetia papyrifera.</title>
        <authorList>
            <person name="Mo P."/>
        </authorList>
    </citation>
    <scope>NUCLEOTIDE SEQUENCE [LARGE SCALE GENOMIC DNA]</scope>
    <source>
        <strain evidence="3 4">T44</strain>
    </source>
</reference>
<dbReference type="InterPro" id="IPR036691">
    <property type="entry name" value="Endo/exonu/phosph_ase_sf"/>
</dbReference>
<name>A0A6I6MTB5_9ACTN</name>
<evidence type="ECO:0000256" key="1">
    <source>
        <dbReference type="SAM" id="MobiDB-lite"/>
    </source>
</evidence>
<sequence>MQRRTDFVPGDGTTSAFGDGNPEDRCPQLAERIRGAADRVDVVMLCEVVDRHRYGHKQLARALADLDLGAALLAPSRSGYGTALLYRWEILSRWRRHSPDFGTEALHGLAVTSFDIPACAATRGYRYGPPARAALSIMAAALATVDAHLQG</sequence>
<dbReference type="Proteomes" id="UP000436138">
    <property type="component" value="Chromosome"/>
</dbReference>
<evidence type="ECO:0000313" key="3">
    <source>
        <dbReference type="EMBL" id="QHA02234.1"/>
    </source>
</evidence>
<dbReference type="RefSeq" id="WP_158917050.1">
    <property type="nucleotide sequence ID" value="NZ_CP047020.1"/>
</dbReference>